<feature type="region of interest" description="Disordered" evidence="1">
    <location>
        <begin position="323"/>
        <end position="414"/>
    </location>
</feature>
<accession>A0A0D7BF97</accession>
<keyword evidence="3" id="KW-1185">Reference proteome</keyword>
<feature type="non-terminal residue" evidence="2">
    <location>
        <position position="1"/>
    </location>
</feature>
<protein>
    <submittedName>
        <fullName evidence="2">Uncharacterized protein</fullName>
    </submittedName>
</protein>
<name>A0A0D7BF97_9AGAR</name>
<dbReference type="Proteomes" id="UP000054007">
    <property type="component" value="Unassembled WGS sequence"/>
</dbReference>
<reference evidence="2 3" key="1">
    <citation type="journal article" date="2015" name="Fungal Genet. Biol.">
        <title>Evolution of novel wood decay mechanisms in Agaricales revealed by the genome sequences of Fistulina hepatica and Cylindrobasidium torrendii.</title>
        <authorList>
            <person name="Floudas D."/>
            <person name="Held B.W."/>
            <person name="Riley R."/>
            <person name="Nagy L.G."/>
            <person name="Koehler G."/>
            <person name="Ransdell A.S."/>
            <person name="Younus H."/>
            <person name="Chow J."/>
            <person name="Chiniquy J."/>
            <person name="Lipzen A."/>
            <person name="Tritt A."/>
            <person name="Sun H."/>
            <person name="Haridas S."/>
            <person name="LaButti K."/>
            <person name="Ohm R.A."/>
            <person name="Kues U."/>
            <person name="Blanchette R.A."/>
            <person name="Grigoriev I.V."/>
            <person name="Minto R.E."/>
            <person name="Hibbett D.S."/>
        </authorList>
    </citation>
    <scope>NUCLEOTIDE SEQUENCE [LARGE SCALE GENOMIC DNA]</scope>
    <source>
        <strain evidence="2 3">FP15055 ss-10</strain>
    </source>
</reference>
<sequence length="726" mass="79960">MIPLDEDPNSPPVTYARCLASMLGGFPFFEPRSIQLRSLRNFRKTGASYPYDLSYIGQRSLLSYIYSVGSHEAHPRNLDDDKNGLAPPWHEPYMNGLALYTPFEKPGDDTIMTSGWSLTRTQSAVAGGVSLGETRFDLNTKFICETHGTTGALLTTPGDNNIEYNIEDSSAITNYIKANSIAWFEFCNGQRMLNAAHGNLYLLTYVAKTAQFENAVYVGNEKSRVKEFSSTLSVFGLGAAVGGGKTKADGKTGAKLNSAETSNHAWMVTAAQGWMVRLVHWRLFLRDTGVSVEAQADAPTYSMAPSDGLETIRIPFKSDAATTVIRAPPSRPFPGSSSKNDGDRFWDGSDSEEEDGNGGGGSGSPPPDGRHSSSGGGGISALWKRSRKPNVTAINTLAGGGPNDEGGSGRREAVRAHEQQLNDYRSRHALRRAAGRGPSSRTAAARQEAVDALASMENNLPRVVDPCALLGYAPTRSVHLIHDDRPYHPLYEIMDSMSESAPWARFSLAHDQDYLSVLKKGEVVPLGKELVSRVAKKYVVEVDKDGFACLIDREKHQLVDDQLGFVLNMYRKATDVDTGFDVVRTSNIPSTYVLFPPVHGGHLDLLWTQLTPRAVDLRTAQQHNRTQFYEILHAFCIEHAYTDPSRGYCFIRPDREDTNYDYISGSWQWAIWESMGQPPQDETAEINLAADMSGLTMSSAAQARADEEERKKRKKVKKAKVIVLRE</sequence>
<gene>
    <name evidence="2" type="ORF">CYLTODRAFT_489514</name>
</gene>
<evidence type="ECO:0000256" key="1">
    <source>
        <dbReference type="SAM" id="MobiDB-lite"/>
    </source>
</evidence>
<dbReference type="AlphaFoldDB" id="A0A0D7BF97"/>
<evidence type="ECO:0000313" key="3">
    <source>
        <dbReference type="Proteomes" id="UP000054007"/>
    </source>
</evidence>
<proteinExistence type="predicted"/>
<evidence type="ECO:0000313" key="2">
    <source>
        <dbReference type="EMBL" id="KIY68794.1"/>
    </source>
</evidence>
<dbReference type="EMBL" id="KN880496">
    <property type="protein sequence ID" value="KIY68794.1"/>
    <property type="molecule type" value="Genomic_DNA"/>
</dbReference>
<organism evidence="2 3">
    <name type="scientific">Cylindrobasidium torrendii FP15055 ss-10</name>
    <dbReference type="NCBI Taxonomy" id="1314674"/>
    <lineage>
        <taxon>Eukaryota</taxon>
        <taxon>Fungi</taxon>
        <taxon>Dikarya</taxon>
        <taxon>Basidiomycota</taxon>
        <taxon>Agaricomycotina</taxon>
        <taxon>Agaricomycetes</taxon>
        <taxon>Agaricomycetidae</taxon>
        <taxon>Agaricales</taxon>
        <taxon>Marasmiineae</taxon>
        <taxon>Physalacriaceae</taxon>
        <taxon>Cylindrobasidium</taxon>
    </lineage>
</organism>